<dbReference type="EMBL" id="SOKU01000016">
    <property type="protein sequence ID" value="TES87052.1"/>
    <property type="molecule type" value="Genomic_DNA"/>
</dbReference>
<evidence type="ECO:0000313" key="2">
    <source>
        <dbReference type="Proteomes" id="UP000320781"/>
    </source>
</evidence>
<organism evidence="1 2">
    <name type="scientific">Aerophobetes bacterium</name>
    <dbReference type="NCBI Taxonomy" id="2030807"/>
    <lineage>
        <taxon>Bacteria</taxon>
        <taxon>Candidatus Aerophobota</taxon>
    </lineage>
</organism>
<comment type="caution">
    <text evidence="1">The sequence shown here is derived from an EMBL/GenBank/DDBJ whole genome shotgun (WGS) entry which is preliminary data.</text>
</comment>
<sequence>MAELKITMSDQSKKMLKSFKKVVDTIIEEEMPFSDYVEIVIDKGIKGIMSDIIPKEPQVLWDTIERISEANPEFFCEFVIEVLKRGEESNRKAAKEKLGFIKE</sequence>
<reference evidence="1 2" key="1">
    <citation type="submission" date="2019-03" db="EMBL/GenBank/DDBJ databases">
        <title>Metabolic potential of uncultured bacteria and archaea associated with petroleum seepage in deep-sea sediments.</title>
        <authorList>
            <person name="Dong X."/>
            <person name="Hubert C."/>
        </authorList>
    </citation>
    <scope>NUCLEOTIDE SEQUENCE [LARGE SCALE GENOMIC DNA]</scope>
    <source>
        <strain evidence="1">E44_bin92</strain>
    </source>
</reference>
<protein>
    <submittedName>
        <fullName evidence="1">Uncharacterized protein</fullName>
    </submittedName>
</protein>
<evidence type="ECO:0000313" key="1">
    <source>
        <dbReference type="EMBL" id="TES87052.1"/>
    </source>
</evidence>
<dbReference type="AlphaFoldDB" id="A0A523QMK1"/>
<gene>
    <name evidence="1" type="ORF">E3J95_00425</name>
</gene>
<accession>A0A523QMK1</accession>
<proteinExistence type="predicted"/>
<name>A0A523QMK1_UNCAE</name>
<dbReference type="Proteomes" id="UP000320781">
    <property type="component" value="Unassembled WGS sequence"/>
</dbReference>